<keyword evidence="4" id="KW-1185">Reference proteome</keyword>
<feature type="transmembrane region" description="Helical" evidence="2">
    <location>
        <begin position="6"/>
        <end position="24"/>
    </location>
</feature>
<evidence type="ECO:0000256" key="2">
    <source>
        <dbReference type="SAM" id="Phobius"/>
    </source>
</evidence>
<keyword evidence="2" id="KW-0472">Membrane</keyword>
<proteinExistence type="predicted"/>
<name>A0ABT6R978_9BACT</name>
<dbReference type="RefSeq" id="WP_282333236.1">
    <property type="nucleotide sequence ID" value="NZ_JASBRG010000003.1"/>
</dbReference>
<dbReference type="EMBL" id="JASBRG010000003">
    <property type="protein sequence ID" value="MDI3319121.1"/>
    <property type="molecule type" value="Genomic_DNA"/>
</dbReference>
<protein>
    <recommendedName>
        <fullName evidence="5">Cell wall anchor protein</fullName>
    </recommendedName>
</protein>
<accession>A0ABT6R978</accession>
<keyword evidence="2" id="KW-0812">Transmembrane</keyword>
<comment type="caution">
    <text evidence="3">The sequence shown here is derived from an EMBL/GenBank/DDBJ whole genome shotgun (WGS) entry which is preliminary data.</text>
</comment>
<feature type="coiled-coil region" evidence="1">
    <location>
        <begin position="37"/>
        <end position="109"/>
    </location>
</feature>
<organism evidence="3 4">
    <name type="scientific">Pinibacter soli</name>
    <dbReference type="NCBI Taxonomy" id="3044211"/>
    <lineage>
        <taxon>Bacteria</taxon>
        <taxon>Pseudomonadati</taxon>
        <taxon>Bacteroidota</taxon>
        <taxon>Chitinophagia</taxon>
        <taxon>Chitinophagales</taxon>
        <taxon>Chitinophagaceae</taxon>
        <taxon>Pinibacter</taxon>
    </lineage>
</organism>
<sequence length="124" mass="13699">MNIDSIMEVLLPAIATGGVGWLFGKRRSNAETRGVEITNAERLAEVWQKNAESMEKQIADLLAVTEALRKENLSLKETVYGLQKEVAELKAQNNKLINKLNEIKKYAQNNNSNNSIPGVDSGTV</sequence>
<evidence type="ECO:0000313" key="3">
    <source>
        <dbReference type="EMBL" id="MDI3319121.1"/>
    </source>
</evidence>
<reference evidence="3 4" key="1">
    <citation type="submission" date="2023-05" db="EMBL/GenBank/DDBJ databases">
        <title>Genome sequence of Pinibacter sp. MAH-24.</title>
        <authorList>
            <person name="Huq M.A."/>
        </authorList>
    </citation>
    <scope>NUCLEOTIDE SEQUENCE [LARGE SCALE GENOMIC DNA]</scope>
    <source>
        <strain evidence="3 4">MAH-24</strain>
    </source>
</reference>
<evidence type="ECO:0008006" key="5">
    <source>
        <dbReference type="Google" id="ProtNLM"/>
    </source>
</evidence>
<keyword evidence="1" id="KW-0175">Coiled coil</keyword>
<gene>
    <name evidence="3" type="ORF">QJ048_05020</name>
</gene>
<evidence type="ECO:0000256" key="1">
    <source>
        <dbReference type="SAM" id="Coils"/>
    </source>
</evidence>
<evidence type="ECO:0000313" key="4">
    <source>
        <dbReference type="Proteomes" id="UP001226434"/>
    </source>
</evidence>
<keyword evidence="2" id="KW-1133">Transmembrane helix</keyword>
<dbReference type="Proteomes" id="UP001226434">
    <property type="component" value="Unassembled WGS sequence"/>
</dbReference>